<dbReference type="InterPro" id="IPR029069">
    <property type="entry name" value="HotDog_dom_sf"/>
</dbReference>
<dbReference type="EMBL" id="PPCV01000006">
    <property type="protein sequence ID" value="RXW31767.1"/>
    <property type="molecule type" value="Genomic_DNA"/>
</dbReference>
<sequence length="300" mass="33154">MPCTRSKTDLEAYRVRVPLRWVDLDAQAHINNAQIVDYLQEARVDFLLNSPHAHLLGDGIIVVEHRVEYLGQARFGSDDVDVDLWVGAVGAAQFWLGYDVRQGGVTVARARTQLANFDFEAGRPARFSATERAWFAERSTVLDEFRPLGSYAVGEGYHEHPLTVRWSDLDSYGHVNNVRFFDYVAEARIALRESLLAGSISGYGDGDSEHTWMVARQDLRYRGQIRHRLAPYVVRTAIGKVGRTSLTLVADIVDPRDDSVAATATSVLVHGDAEGKPVPLPEAIVAASRRWAARGADGAA</sequence>
<gene>
    <name evidence="1" type="ORF">C1706_09355</name>
</gene>
<dbReference type="Pfam" id="PF13279">
    <property type="entry name" value="4HBT_2"/>
    <property type="match status" value="2"/>
</dbReference>
<dbReference type="Gene3D" id="3.10.129.10">
    <property type="entry name" value="Hotdog Thioesterase"/>
    <property type="match status" value="2"/>
</dbReference>
<dbReference type="OrthoDB" id="9799036at2"/>
<dbReference type="SUPFAM" id="SSF54637">
    <property type="entry name" value="Thioesterase/thiol ester dehydrase-isomerase"/>
    <property type="match status" value="2"/>
</dbReference>
<comment type="caution">
    <text evidence="1">The sequence shown here is derived from an EMBL/GenBank/DDBJ whole genome shotgun (WGS) entry which is preliminary data.</text>
</comment>
<reference evidence="1 2" key="1">
    <citation type="submission" date="2018-01" db="EMBL/GenBank/DDBJ databases">
        <title>Lactibacter flavus gen. nov., sp. nov., a novel bacterium of the family Propionibacteriaceae isolated from raw milk and dairy products.</title>
        <authorList>
            <person name="Wenning M."/>
            <person name="Breitenwieser F."/>
            <person name="Huptas C."/>
            <person name="von Neubeck M."/>
            <person name="Busse H.-J."/>
            <person name="Scherer S."/>
        </authorList>
    </citation>
    <scope>NUCLEOTIDE SEQUENCE [LARGE SCALE GENOMIC DNA]</scope>
    <source>
        <strain evidence="1 2">VG341</strain>
    </source>
</reference>
<proteinExistence type="predicted"/>
<dbReference type="PANTHER" id="PTHR31793">
    <property type="entry name" value="4-HYDROXYBENZOYL-COA THIOESTERASE FAMILY MEMBER"/>
    <property type="match status" value="1"/>
</dbReference>
<organism evidence="1 2">
    <name type="scientific">Propioniciclava flava</name>
    <dbReference type="NCBI Taxonomy" id="2072026"/>
    <lineage>
        <taxon>Bacteria</taxon>
        <taxon>Bacillati</taxon>
        <taxon>Actinomycetota</taxon>
        <taxon>Actinomycetes</taxon>
        <taxon>Propionibacteriales</taxon>
        <taxon>Propionibacteriaceae</taxon>
        <taxon>Propioniciclava</taxon>
    </lineage>
</organism>
<dbReference type="InterPro" id="IPR050563">
    <property type="entry name" value="4-hydroxybenzoyl-CoA_TE"/>
</dbReference>
<dbReference type="GO" id="GO:0047617">
    <property type="term" value="F:fatty acyl-CoA hydrolase activity"/>
    <property type="evidence" value="ECO:0007669"/>
    <property type="project" value="TreeGrafter"/>
</dbReference>
<accession>A0A4Q2EE63</accession>
<dbReference type="CDD" id="cd00586">
    <property type="entry name" value="4HBT"/>
    <property type="match status" value="2"/>
</dbReference>
<protein>
    <submittedName>
        <fullName evidence="1">Thioesterase</fullName>
    </submittedName>
</protein>
<evidence type="ECO:0000313" key="1">
    <source>
        <dbReference type="EMBL" id="RXW31767.1"/>
    </source>
</evidence>
<keyword evidence="2" id="KW-1185">Reference proteome</keyword>
<evidence type="ECO:0000313" key="2">
    <source>
        <dbReference type="Proteomes" id="UP000290624"/>
    </source>
</evidence>
<dbReference type="PANTHER" id="PTHR31793:SF24">
    <property type="entry name" value="LONG-CHAIN ACYL-COA THIOESTERASE FADM"/>
    <property type="match status" value="1"/>
</dbReference>
<name>A0A4Q2EE63_9ACTN</name>
<dbReference type="AlphaFoldDB" id="A0A4Q2EE63"/>
<dbReference type="Proteomes" id="UP000290624">
    <property type="component" value="Unassembled WGS sequence"/>
</dbReference>